<protein>
    <submittedName>
        <fullName evidence="2">Uncharacterized protein</fullName>
    </submittedName>
</protein>
<dbReference type="PATRIC" id="fig|28037.215.peg.1770"/>
<dbReference type="Proteomes" id="UP000033590">
    <property type="component" value="Unassembled WGS sequence"/>
</dbReference>
<keyword evidence="1" id="KW-0812">Transmembrane</keyword>
<gene>
    <name evidence="2" type="ORF">TZ93_01803</name>
</gene>
<sequence length="56" mass="5953">MNSSMNQFSILKNSDLQEYSGGLNPTCGVLVGMLIYIGLTAFTGPVGIALRFQQVG</sequence>
<dbReference type="RefSeq" id="WP_152620503.1">
    <property type="nucleotide sequence ID" value="NZ_JYGS01000007.1"/>
</dbReference>
<accession>A0A0F2DLV1</accession>
<keyword evidence="1" id="KW-1133">Transmembrane helix</keyword>
<reference evidence="2 3" key="1">
    <citation type="submission" date="2015-02" db="EMBL/GenBank/DDBJ databases">
        <title>Evolution of amylase-binding proteins of oral streptococcal species.</title>
        <authorList>
            <person name="Haase E.M."/>
        </authorList>
    </citation>
    <scope>NUCLEOTIDE SEQUENCE [LARGE SCALE GENOMIC DNA]</scope>
    <source>
        <strain evidence="2 3">SK145</strain>
    </source>
</reference>
<comment type="caution">
    <text evidence="2">The sequence shown here is derived from an EMBL/GenBank/DDBJ whole genome shotgun (WGS) entry which is preliminary data.</text>
</comment>
<evidence type="ECO:0000256" key="1">
    <source>
        <dbReference type="SAM" id="Phobius"/>
    </source>
</evidence>
<evidence type="ECO:0000313" key="3">
    <source>
        <dbReference type="Proteomes" id="UP000033590"/>
    </source>
</evidence>
<feature type="transmembrane region" description="Helical" evidence="1">
    <location>
        <begin position="29"/>
        <end position="50"/>
    </location>
</feature>
<dbReference type="EMBL" id="JYGS01000007">
    <property type="protein sequence ID" value="KJQ72007.1"/>
    <property type="molecule type" value="Genomic_DNA"/>
</dbReference>
<evidence type="ECO:0000313" key="2">
    <source>
        <dbReference type="EMBL" id="KJQ72007.1"/>
    </source>
</evidence>
<name>A0A0F2DLV1_STRMT</name>
<proteinExistence type="predicted"/>
<keyword evidence="1" id="KW-0472">Membrane</keyword>
<dbReference type="AlphaFoldDB" id="A0A0F2DLV1"/>
<organism evidence="2 3">
    <name type="scientific">Streptococcus mitis</name>
    <dbReference type="NCBI Taxonomy" id="28037"/>
    <lineage>
        <taxon>Bacteria</taxon>
        <taxon>Bacillati</taxon>
        <taxon>Bacillota</taxon>
        <taxon>Bacilli</taxon>
        <taxon>Lactobacillales</taxon>
        <taxon>Streptococcaceae</taxon>
        <taxon>Streptococcus</taxon>
        <taxon>Streptococcus mitis group</taxon>
    </lineage>
</organism>